<evidence type="ECO:0000313" key="2">
    <source>
        <dbReference type="EMBL" id="PPT95610.1"/>
    </source>
</evidence>
<keyword evidence="1" id="KW-0732">Signal</keyword>
<evidence type="ECO:0000256" key="1">
    <source>
        <dbReference type="SAM" id="SignalP"/>
    </source>
</evidence>
<evidence type="ECO:0000313" key="3">
    <source>
        <dbReference type="Proteomes" id="UP000238049"/>
    </source>
</evidence>
<name>A0A2S6ZT45_9XANT</name>
<dbReference type="Proteomes" id="UP000238049">
    <property type="component" value="Unassembled WGS sequence"/>
</dbReference>
<evidence type="ECO:0008006" key="4">
    <source>
        <dbReference type="Google" id="ProtNLM"/>
    </source>
</evidence>
<dbReference type="RefSeq" id="WP_104564292.1">
    <property type="nucleotide sequence ID" value="NZ_MDSK01000041.1"/>
</dbReference>
<feature type="signal peptide" evidence="1">
    <location>
        <begin position="1"/>
        <end position="24"/>
    </location>
</feature>
<protein>
    <recommendedName>
        <fullName evidence="4">UrcA family protein</fullName>
    </recommendedName>
</protein>
<gene>
    <name evidence="2" type="ORF">XarbCFBP7409_17240</name>
</gene>
<sequence>MKLKTIAAIALLAAALPAAQSARAASQVIATIKFDGPVAANPRQARAGQPTPKEVIRSLSNAAFSTCKRVRATVTRVDLIKMQATSANTTGVWQNVRTRWNCVATN</sequence>
<feature type="chain" id="PRO_5015398757" description="UrcA family protein" evidence="1">
    <location>
        <begin position="25"/>
        <end position="106"/>
    </location>
</feature>
<reference evidence="2 3" key="1">
    <citation type="submission" date="2016-08" db="EMBL/GenBank/DDBJ databases">
        <title>Evolution of the type three secretion system and type three effector repertoires in Xanthomonas.</title>
        <authorList>
            <person name="Merda D."/>
            <person name="Briand M."/>
            <person name="Bosis E."/>
            <person name="Rousseau C."/>
            <person name="Portier P."/>
            <person name="Jacques M.-A."/>
            <person name="Fischer-Le Saux M."/>
        </authorList>
    </citation>
    <scope>NUCLEOTIDE SEQUENCE [LARGE SCALE GENOMIC DNA]</scope>
    <source>
        <strain evidence="2 3">CFBP 7409</strain>
    </source>
</reference>
<organism evidence="2 3">
    <name type="scientific">Xanthomonas arboricola pv. guizotiae</name>
    <dbReference type="NCBI Taxonomy" id="487867"/>
    <lineage>
        <taxon>Bacteria</taxon>
        <taxon>Pseudomonadati</taxon>
        <taxon>Pseudomonadota</taxon>
        <taxon>Gammaproteobacteria</taxon>
        <taxon>Lysobacterales</taxon>
        <taxon>Lysobacteraceae</taxon>
        <taxon>Xanthomonas</taxon>
    </lineage>
</organism>
<accession>A0A2S6ZT45</accession>
<dbReference type="EMBL" id="MDSL01000044">
    <property type="protein sequence ID" value="PPT95610.1"/>
    <property type="molecule type" value="Genomic_DNA"/>
</dbReference>
<comment type="caution">
    <text evidence="2">The sequence shown here is derived from an EMBL/GenBank/DDBJ whole genome shotgun (WGS) entry which is preliminary data.</text>
</comment>
<proteinExistence type="predicted"/>
<dbReference type="AlphaFoldDB" id="A0A2S6ZT45"/>